<feature type="compositionally biased region" description="Basic residues" evidence="3">
    <location>
        <begin position="479"/>
        <end position="494"/>
    </location>
</feature>
<evidence type="ECO:0000256" key="3">
    <source>
        <dbReference type="SAM" id="MobiDB-lite"/>
    </source>
</evidence>
<feature type="compositionally biased region" description="Low complexity" evidence="3">
    <location>
        <begin position="445"/>
        <end position="462"/>
    </location>
</feature>
<accession>A0A9K3CZJ1</accession>
<feature type="domain" description="PAP-associated" evidence="4">
    <location>
        <begin position="653"/>
        <end position="707"/>
    </location>
</feature>
<dbReference type="SUPFAM" id="SSF81301">
    <property type="entry name" value="Nucleotidyltransferase"/>
    <property type="match status" value="1"/>
</dbReference>
<keyword evidence="1" id="KW-0479">Metal-binding</keyword>
<evidence type="ECO:0000313" key="7">
    <source>
        <dbReference type="Proteomes" id="UP000265618"/>
    </source>
</evidence>
<dbReference type="PANTHER" id="PTHR23092">
    <property type="entry name" value="POLY(A) RNA POLYMERASE"/>
    <property type="match status" value="1"/>
</dbReference>
<dbReference type="InterPro" id="IPR043519">
    <property type="entry name" value="NT_sf"/>
</dbReference>
<gene>
    <name evidence="6" type="ORF">KIPB_007673</name>
</gene>
<dbReference type="Gene3D" id="3.30.460.10">
    <property type="entry name" value="Beta Polymerase, domain 2"/>
    <property type="match status" value="1"/>
</dbReference>
<dbReference type="InterPro" id="IPR045862">
    <property type="entry name" value="Trf4-like"/>
</dbReference>
<dbReference type="InterPro" id="IPR054708">
    <property type="entry name" value="MTPAP-like_central"/>
</dbReference>
<dbReference type="SUPFAM" id="SSF81631">
    <property type="entry name" value="PAP/OAS1 substrate-binding domain"/>
    <property type="match status" value="1"/>
</dbReference>
<evidence type="ECO:0008006" key="8">
    <source>
        <dbReference type="Google" id="ProtNLM"/>
    </source>
</evidence>
<dbReference type="GO" id="GO:0005730">
    <property type="term" value="C:nucleolus"/>
    <property type="evidence" value="ECO:0007669"/>
    <property type="project" value="TreeGrafter"/>
</dbReference>
<evidence type="ECO:0000313" key="6">
    <source>
        <dbReference type="EMBL" id="GIQ85922.1"/>
    </source>
</evidence>
<dbReference type="GO" id="GO:0046872">
    <property type="term" value="F:metal ion binding"/>
    <property type="evidence" value="ECO:0007669"/>
    <property type="project" value="UniProtKB-KW"/>
</dbReference>
<keyword evidence="7" id="KW-1185">Reference proteome</keyword>
<feature type="domain" description="Poly(A) RNA polymerase mitochondrial-like central palm" evidence="5">
    <location>
        <begin position="389"/>
        <end position="596"/>
    </location>
</feature>
<dbReference type="OrthoDB" id="273917at2759"/>
<evidence type="ECO:0000256" key="1">
    <source>
        <dbReference type="ARBA" id="ARBA00022723"/>
    </source>
</evidence>
<dbReference type="InterPro" id="IPR002058">
    <property type="entry name" value="PAP_assoc"/>
</dbReference>
<evidence type="ECO:0000259" key="5">
    <source>
        <dbReference type="Pfam" id="PF22600"/>
    </source>
</evidence>
<dbReference type="CDD" id="cd05402">
    <property type="entry name" value="NT_PAP_TUTase"/>
    <property type="match status" value="1"/>
</dbReference>
<dbReference type="Pfam" id="PF03828">
    <property type="entry name" value="PAP_assoc"/>
    <property type="match status" value="1"/>
</dbReference>
<evidence type="ECO:0000256" key="2">
    <source>
        <dbReference type="ARBA" id="ARBA00022842"/>
    </source>
</evidence>
<dbReference type="Proteomes" id="UP000265618">
    <property type="component" value="Unassembled WGS sequence"/>
</dbReference>
<dbReference type="GO" id="GO:0003729">
    <property type="term" value="F:mRNA binding"/>
    <property type="evidence" value="ECO:0007669"/>
    <property type="project" value="TreeGrafter"/>
</dbReference>
<proteinExistence type="predicted"/>
<sequence>MAELPGDQERGVKAPKSHRNAEVIDISDDSDEGSSENSTLELPPSPPSGILDDEDIEVEIGPVHIPPAIGSLWDPMTPLESCEPVLMFHDSPEKPAMKRPPHTGDTAGVSGRIVDIGTKVRELGMRDVPRLEVTGTPGSEDVSQYVITPMVEKKPSVAGDGVSRDTAPTRAGGLIPQAEGKGRLSIGGVDVERERQKQREREAAALLPLGHTPKRQIQIGNRRVETTLQARTPVVAPMASQPGSVGETLCGDLENALLGVNQGLASIIAEKSQDPPAPRPIESCMMFDDGRVAPQDLDGQALVAALGCGESAPTPDLYIPPWMRHKMEELDTGGPEYKRALDQEIKRRKENNWRARGNAASRARERERAEAALTQVPLEEGLTEYCHWVRTCPEERAVRHSLVSALRTEIHRVLGPDCHVMLVGSTGSGLDLSSSDVDITVMMGPQSPRGRSAPSSARMSSAEVSEDDTSSPSGIKVPGKGKSRREQKRLKNRAKREKNILSAIERERENWQAERQREREVLSTPGKARDVSTKMITELSRHLLHSARVASVQAITSARVPIVKGISTEGVQFDISFNQPNGIIHVSRARELLDMYTHAEDIYCLLKAYLRNRGLNEPWTGGIGGYVLLSMLIAYMQARDTLRPYPLSRDKPITTLLFEFFEFYAIMFNEREIGIDVGTANSPFFKRCKRRDLERTDVNNALCVVDPETGINDIGGGCGYVYQSTYDGAIGYIIFIHISLSIP</sequence>
<organism evidence="6 7">
    <name type="scientific">Kipferlia bialata</name>
    <dbReference type="NCBI Taxonomy" id="797122"/>
    <lineage>
        <taxon>Eukaryota</taxon>
        <taxon>Metamonada</taxon>
        <taxon>Carpediemonas-like organisms</taxon>
        <taxon>Kipferlia</taxon>
    </lineage>
</organism>
<dbReference type="GO" id="GO:1990817">
    <property type="term" value="F:poly(A) RNA polymerase activity"/>
    <property type="evidence" value="ECO:0007669"/>
    <property type="project" value="InterPro"/>
</dbReference>
<feature type="region of interest" description="Disordered" evidence="3">
    <location>
        <begin position="441"/>
        <end position="494"/>
    </location>
</feature>
<dbReference type="Gene3D" id="1.10.1410.10">
    <property type="match status" value="1"/>
</dbReference>
<reference evidence="6 7" key="1">
    <citation type="journal article" date="2018" name="PLoS ONE">
        <title>The draft genome of Kipferlia bialata reveals reductive genome evolution in fornicate parasites.</title>
        <authorList>
            <person name="Tanifuji G."/>
            <person name="Takabayashi S."/>
            <person name="Kume K."/>
            <person name="Takagi M."/>
            <person name="Nakayama T."/>
            <person name="Kamikawa R."/>
            <person name="Inagaki Y."/>
            <person name="Hashimoto T."/>
        </authorList>
    </citation>
    <scope>NUCLEOTIDE SEQUENCE [LARGE SCALE GENOMIC DNA]</scope>
    <source>
        <strain evidence="6">NY0173</strain>
    </source>
</reference>
<dbReference type="AlphaFoldDB" id="A0A9K3CZJ1"/>
<dbReference type="GO" id="GO:0043634">
    <property type="term" value="P:polyadenylation-dependent ncRNA catabolic process"/>
    <property type="evidence" value="ECO:0007669"/>
    <property type="project" value="TreeGrafter"/>
</dbReference>
<dbReference type="PANTHER" id="PTHR23092:SF15">
    <property type="entry name" value="INACTIVE NON-CANONICAL POLY(A) RNA POLYMERASE PROTEIN TRF4-2-RELATED"/>
    <property type="match status" value="1"/>
</dbReference>
<dbReference type="GO" id="GO:0031123">
    <property type="term" value="P:RNA 3'-end processing"/>
    <property type="evidence" value="ECO:0007669"/>
    <property type="project" value="TreeGrafter"/>
</dbReference>
<comment type="caution">
    <text evidence="6">The sequence shown here is derived from an EMBL/GenBank/DDBJ whole genome shotgun (WGS) entry which is preliminary data.</text>
</comment>
<dbReference type="Pfam" id="PF22600">
    <property type="entry name" value="MTPAP-like_central"/>
    <property type="match status" value="1"/>
</dbReference>
<protein>
    <recommendedName>
        <fullName evidence="8">Polynucleotide adenylyltransferase</fullName>
    </recommendedName>
</protein>
<name>A0A9K3CZJ1_9EUKA</name>
<evidence type="ECO:0000259" key="4">
    <source>
        <dbReference type="Pfam" id="PF03828"/>
    </source>
</evidence>
<feature type="region of interest" description="Disordered" evidence="3">
    <location>
        <begin position="1"/>
        <end position="53"/>
    </location>
</feature>
<dbReference type="GO" id="GO:0031499">
    <property type="term" value="C:TRAMP complex"/>
    <property type="evidence" value="ECO:0007669"/>
    <property type="project" value="TreeGrafter"/>
</dbReference>
<dbReference type="EMBL" id="BDIP01002212">
    <property type="protein sequence ID" value="GIQ85922.1"/>
    <property type="molecule type" value="Genomic_DNA"/>
</dbReference>
<feature type="compositionally biased region" description="Acidic residues" evidence="3">
    <location>
        <begin position="25"/>
        <end position="34"/>
    </location>
</feature>
<keyword evidence="2" id="KW-0460">Magnesium</keyword>